<dbReference type="GeneID" id="140008659"/>
<proteinExistence type="inferred from homology"/>
<dbReference type="EC" id="5.6.2.3" evidence="1"/>
<evidence type="ECO:0000313" key="3">
    <source>
        <dbReference type="Proteomes" id="UP001652660"/>
    </source>
</evidence>
<organism evidence="3 4">
    <name type="scientific">Coffea arabica</name>
    <name type="common">Arabian coffee</name>
    <dbReference type="NCBI Taxonomy" id="13443"/>
    <lineage>
        <taxon>Eukaryota</taxon>
        <taxon>Viridiplantae</taxon>
        <taxon>Streptophyta</taxon>
        <taxon>Embryophyta</taxon>
        <taxon>Tracheophyta</taxon>
        <taxon>Spermatophyta</taxon>
        <taxon>Magnoliopsida</taxon>
        <taxon>eudicotyledons</taxon>
        <taxon>Gunneridae</taxon>
        <taxon>Pentapetalae</taxon>
        <taxon>asterids</taxon>
        <taxon>lamiids</taxon>
        <taxon>Gentianales</taxon>
        <taxon>Rubiaceae</taxon>
        <taxon>Ixoroideae</taxon>
        <taxon>Gardenieae complex</taxon>
        <taxon>Bertiereae - Coffeeae clade</taxon>
        <taxon>Coffeeae</taxon>
        <taxon>Coffea</taxon>
    </lineage>
</organism>
<keyword evidence="1" id="KW-0347">Helicase</keyword>
<keyword evidence="1" id="KW-0227">DNA damage</keyword>
<dbReference type="PANTHER" id="PTHR10492:SF90">
    <property type="entry name" value="ATP-DEPENDENT DNA HELICASE"/>
    <property type="match status" value="1"/>
</dbReference>
<accession>A0ABM4UQN9</accession>
<protein>
    <recommendedName>
        <fullName evidence="1">ATP-dependent DNA helicase</fullName>
        <ecNumber evidence="1">5.6.2.3</ecNumber>
    </recommendedName>
</protein>
<keyword evidence="1" id="KW-0378">Hydrolase</keyword>
<dbReference type="InterPro" id="IPR027417">
    <property type="entry name" value="P-loop_NTPase"/>
</dbReference>
<evidence type="ECO:0000256" key="1">
    <source>
        <dbReference type="RuleBase" id="RU363044"/>
    </source>
</evidence>
<dbReference type="RefSeq" id="XP_071909598.1">
    <property type="nucleotide sequence ID" value="XM_072053497.1"/>
</dbReference>
<name>A0ABM4UQN9_COFAR</name>
<dbReference type="InterPro" id="IPR010285">
    <property type="entry name" value="DNA_helicase_pif1-like_DEAD"/>
</dbReference>
<evidence type="ECO:0000313" key="4">
    <source>
        <dbReference type="RefSeq" id="XP_071909598.1"/>
    </source>
</evidence>
<keyword evidence="1" id="KW-0067">ATP-binding</keyword>
<feature type="domain" description="DNA helicase Pif1-like DEAD-box helicase" evidence="2">
    <location>
        <begin position="237"/>
        <end position="398"/>
    </location>
</feature>
<dbReference type="PANTHER" id="PTHR10492">
    <property type="match status" value="1"/>
</dbReference>
<keyword evidence="1" id="KW-0233">DNA recombination</keyword>
<comment type="similarity">
    <text evidence="1">Belongs to the helicase family.</text>
</comment>
<dbReference type="SUPFAM" id="SSF52540">
    <property type="entry name" value="P-loop containing nucleoside triphosphate hydrolases"/>
    <property type="match status" value="1"/>
</dbReference>
<keyword evidence="3" id="KW-1185">Reference proteome</keyword>
<comment type="cofactor">
    <cofactor evidence="1">
        <name>Mg(2+)</name>
        <dbReference type="ChEBI" id="CHEBI:18420"/>
    </cofactor>
</comment>
<dbReference type="Gene3D" id="3.40.50.300">
    <property type="entry name" value="P-loop containing nucleotide triphosphate hydrolases"/>
    <property type="match status" value="1"/>
</dbReference>
<keyword evidence="1" id="KW-0547">Nucleotide-binding</keyword>
<gene>
    <name evidence="4" type="primary">LOC140008659</name>
</gene>
<reference evidence="4" key="1">
    <citation type="submission" date="2025-08" db="UniProtKB">
        <authorList>
            <consortium name="RefSeq"/>
        </authorList>
    </citation>
    <scope>IDENTIFICATION</scope>
    <source>
        <tissue evidence="4">Leaves</tissue>
    </source>
</reference>
<keyword evidence="1" id="KW-0234">DNA repair</keyword>
<comment type="catalytic activity">
    <reaction evidence="1">
        <text>ATP + H2O = ADP + phosphate + H(+)</text>
        <dbReference type="Rhea" id="RHEA:13065"/>
        <dbReference type="ChEBI" id="CHEBI:15377"/>
        <dbReference type="ChEBI" id="CHEBI:15378"/>
        <dbReference type="ChEBI" id="CHEBI:30616"/>
        <dbReference type="ChEBI" id="CHEBI:43474"/>
        <dbReference type="ChEBI" id="CHEBI:456216"/>
        <dbReference type="EC" id="5.6.2.3"/>
    </reaction>
</comment>
<evidence type="ECO:0000259" key="2">
    <source>
        <dbReference type="Pfam" id="PF05970"/>
    </source>
</evidence>
<sequence length="410" mass="47426">MQRQYPSVIRLQYHLPDHQFVIFNDDNHLYDVLDHDHIHDTMLTKWFEINQSHVPARNLTFVEFPSKWTWKQNKRQWESRLQGRCIGRLPYAHPHSALGLLDDDNEWNEALAEASTWASARKLRSMYCTILMHSEVTNPYAIWQRHWKSMTDDLQYQIRRDMGNSQIRIDDGELQNLGLIELELILNKNGRSLRDFPPMPLPSFENAQFSMNRLIREELDYDFTSEQQLFDNLYAGLNEDQLKAYELIMESYTHNHGGLFFVYGSGGTGKTYLWRTLIARVRSQRKIVLSVASSGIAAILLPGGRTAHSRFKIPINLDESSSCSINTNSDLAKLIRETSLIIWDETPMAHRHDFEAVDRTLKDILKLSENASEDRIFGGKLVVLGGDFRQILPIVSKAIDGFCKLAAVCW</sequence>
<dbReference type="Pfam" id="PF05970">
    <property type="entry name" value="PIF1"/>
    <property type="match status" value="1"/>
</dbReference>
<dbReference type="Proteomes" id="UP001652660">
    <property type="component" value="Chromosome 6c"/>
</dbReference>